<keyword evidence="14" id="KW-1185">Reference proteome</keyword>
<evidence type="ECO:0000259" key="12">
    <source>
        <dbReference type="Pfam" id="PF01648"/>
    </source>
</evidence>
<gene>
    <name evidence="11 13" type="primary">acpS</name>
    <name evidence="13" type="ORF">LrDSM24759_00930</name>
</gene>
<dbReference type="GO" id="GO:0005829">
    <property type="term" value="C:cytosol"/>
    <property type="evidence" value="ECO:0007669"/>
    <property type="project" value="TreeGrafter"/>
</dbReference>
<feature type="domain" description="4'-phosphopantetheinyl transferase" evidence="12">
    <location>
        <begin position="4"/>
        <end position="112"/>
    </location>
</feature>
<comment type="similarity">
    <text evidence="2">Belongs to the P-Pant transferase superfamily. Gsp/Sfp/HetI/AcpT family.</text>
</comment>
<dbReference type="HAMAP" id="MF_00101">
    <property type="entry name" value="AcpS"/>
    <property type="match status" value="1"/>
</dbReference>
<evidence type="ECO:0000313" key="14">
    <source>
        <dbReference type="Proteomes" id="UP000257317"/>
    </source>
</evidence>
<keyword evidence="3 11" id="KW-0963">Cytoplasm</keyword>
<evidence type="ECO:0000256" key="6">
    <source>
        <dbReference type="ARBA" id="ARBA00022723"/>
    </source>
</evidence>
<dbReference type="Gene3D" id="3.90.470.20">
    <property type="entry name" value="4'-phosphopantetheinyl transferase domain"/>
    <property type="match status" value="1"/>
</dbReference>
<keyword evidence="5 11" id="KW-0808">Transferase</keyword>
<keyword evidence="8 11" id="KW-0460">Magnesium</keyword>
<dbReference type="GO" id="GO:0008897">
    <property type="term" value="F:holo-[acyl-carrier-protein] synthase activity"/>
    <property type="evidence" value="ECO:0007669"/>
    <property type="project" value="UniProtKB-UniRule"/>
</dbReference>
<dbReference type="OrthoDB" id="517356at2"/>
<dbReference type="InterPro" id="IPR037143">
    <property type="entry name" value="4-PPantetheinyl_Trfase_dom_sf"/>
</dbReference>
<comment type="cofactor">
    <cofactor evidence="1 11">
        <name>Mg(2+)</name>
        <dbReference type="ChEBI" id="CHEBI:18420"/>
    </cofactor>
</comment>
<dbReference type="InterPro" id="IPR004568">
    <property type="entry name" value="Ppantetheine-prot_Trfase_dom"/>
</dbReference>
<dbReference type="AlphaFoldDB" id="A0A2Z6TR27"/>
<dbReference type="GO" id="GO:0000287">
    <property type="term" value="F:magnesium ion binding"/>
    <property type="evidence" value="ECO:0007669"/>
    <property type="project" value="UniProtKB-UniRule"/>
</dbReference>
<dbReference type="InterPro" id="IPR050559">
    <property type="entry name" value="P-Pant_transferase_sf"/>
</dbReference>
<keyword evidence="10 11" id="KW-0275">Fatty acid biosynthesis</keyword>
<evidence type="ECO:0000256" key="1">
    <source>
        <dbReference type="ARBA" id="ARBA00001946"/>
    </source>
</evidence>
<evidence type="ECO:0000256" key="10">
    <source>
        <dbReference type="ARBA" id="ARBA00023160"/>
    </source>
</evidence>
<organism evidence="13 14">
    <name type="scientific">Lactobacillus rodentium</name>
    <dbReference type="NCBI Taxonomy" id="947835"/>
    <lineage>
        <taxon>Bacteria</taxon>
        <taxon>Bacillati</taxon>
        <taxon>Bacillota</taxon>
        <taxon>Bacilli</taxon>
        <taxon>Lactobacillales</taxon>
        <taxon>Lactobacillaceae</taxon>
        <taxon>Lactobacillus</taxon>
    </lineage>
</organism>
<evidence type="ECO:0000256" key="8">
    <source>
        <dbReference type="ARBA" id="ARBA00022842"/>
    </source>
</evidence>
<evidence type="ECO:0000256" key="7">
    <source>
        <dbReference type="ARBA" id="ARBA00022832"/>
    </source>
</evidence>
<comment type="caution">
    <text evidence="13">The sequence shown here is derived from an EMBL/GenBank/DDBJ whole genome shotgun (WGS) entry which is preliminary data.</text>
</comment>
<dbReference type="PANTHER" id="PTHR12215:SF10">
    <property type="entry name" value="L-AMINOADIPATE-SEMIALDEHYDE DEHYDROGENASE-PHOSPHOPANTETHEINYL TRANSFERASE"/>
    <property type="match status" value="1"/>
</dbReference>
<protein>
    <recommendedName>
        <fullName evidence="11">Holo-[acyl-carrier-protein] synthase</fullName>
        <shortName evidence="11">Holo-ACP synthase</shortName>
        <ecNumber evidence="11">2.7.8.7</ecNumber>
    </recommendedName>
    <alternativeName>
        <fullName evidence="11">4'-phosphopantetheinyl transferase AcpS</fullName>
    </alternativeName>
</protein>
<evidence type="ECO:0000256" key="11">
    <source>
        <dbReference type="HAMAP-Rule" id="MF_00101"/>
    </source>
</evidence>
<keyword evidence="7 11" id="KW-0276">Fatty acid metabolism</keyword>
<dbReference type="EMBL" id="BFBY01000001">
    <property type="protein sequence ID" value="GBG04179.1"/>
    <property type="molecule type" value="Genomic_DNA"/>
</dbReference>
<dbReference type="NCBIfam" id="TIGR00516">
    <property type="entry name" value="acpS"/>
    <property type="match status" value="1"/>
</dbReference>
<dbReference type="NCBIfam" id="TIGR00556">
    <property type="entry name" value="pantethn_trn"/>
    <property type="match status" value="1"/>
</dbReference>
<dbReference type="PANTHER" id="PTHR12215">
    <property type="entry name" value="PHOSPHOPANTETHEINE TRANSFERASE"/>
    <property type="match status" value="1"/>
</dbReference>
<dbReference type="GO" id="GO:0006633">
    <property type="term" value="P:fatty acid biosynthetic process"/>
    <property type="evidence" value="ECO:0007669"/>
    <property type="project" value="UniProtKB-UniRule"/>
</dbReference>
<dbReference type="EC" id="2.7.8.7" evidence="11"/>
<keyword evidence="4 11" id="KW-0444">Lipid biosynthesis</keyword>
<comment type="subcellular location">
    <subcellularLocation>
        <location evidence="11">Cytoplasm</location>
    </subcellularLocation>
</comment>
<feature type="binding site" evidence="11">
    <location>
        <position position="59"/>
    </location>
    <ligand>
        <name>Mg(2+)</name>
        <dbReference type="ChEBI" id="CHEBI:18420"/>
    </ligand>
</feature>
<sequence>MIQGIGIDIIDLDRVRKIQARRGDSFAKKVLTEKEFDQYQGYSGQRQIEYLAGRFSAKESFSKAMGTGLGKKINFKDVETLQNKLGQPIMTSTKFSGKILVSISHEKNYAITQVLLEEI</sequence>
<dbReference type="RefSeq" id="WP_117117382.1">
    <property type="nucleotide sequence ID" value="NZ_BFBY01000001.1"/>
</dbReference>
<keyword evidence="6 11" id="KW-0479">Metal-binding</keyword>
<dbReference type="GO" id="GO:0019878">
    <property type="term" value="P:lysine biosynthetic process via aminoadipic acid"/>
    <property type="evidence" value="ECO:0007669"/>
    <property type="project" value="TreeGrafter"/>
</dbReference>
<comment type="similarity">
    <text evidence="11">Belongs to the P-Pant transferase superfamily. AcpS family.</text>
</comment>
<evidence type="ECO:0000256" key="5">
    <source>
        <dbReference type="ARBA" id="ARBA00022679"/>
    </source>
</evidence>
<dbReference type="Pfam" id="PF01648">
    <property type="entry name" value="ACPS"/>
    <property type="match status" value="1"/>
</dbReference>
<evidence type="ECO:0000256" key="3">
    <source>
        <dbReference type="ARBA" id="ARBA00022490"/>
    </source>
</evidence>
<keyword evidence="9 11" id="KW-0443">Lipid metabolism</keyword>
<reference evidence="14" key="1">
    <citation type="submission" date="2018-03" db="EMBL/GenBank/DDBJ databases">
        <title>New taxa in the Lactobacillus gasseri group.</title>
        <authorList>
            <person name="Tanizawa Y."/>
            <person name="Tohno M."/>
            <person name="Endo A."/>
            <person name="Arita M."/>
        </authorList>
    </citation>
    <scope>NUCLEOTIDE SEQUENCE [LARGE SCALE GENOMIC DNA]</scope>
    <source>
        <strain evidence="14">DSM 24759</strain>
    </source>
</reference>
<evidence type="ECO:0000256" key="2">
    <source>
        <dbReference type="ARBA" id="ARBA00010990"/>
    </source>
</evidence>
<feature type="binding site" evidence="11">
    <location>
        <position position="8"/>
    </location>
    <ligand>
        <name>Mg(2+)</name>
        <dbReference type="ChEBI" id="CHEBI:18420"/>
    </ligand>
</feature>
<comment type="function">
    <text evidence="11">Transfers the 4'-phosphopantetheine moiety from coenzyme A to a Ser of acyl-carrier-protein.</text>
</comment>
<evidence type="ECO:0000313" key="13">
    <source>
        <dbReference type="EMBL" id="GBG04179.1"/>
    </source>
</evidence>
<proteinExistence type="inferred from homology"/>
<evidence type="ECO:0000256" key="9">
    <source>
        <dbReference type="ARBA" id="ARBA00023098"/>
    </source>
</evidence>
<dbReference type="SUPFAM" id="SSF56214">
    <property type="entry name" value="4'-phosphopantetheinyl transferase"/>
    <property type="match status" value="1"/>
</dbReference>
<dbReference type="InterPro" id="IPR002582">
    <property type="entry name" value="ACPS"/>
</dbReference>
<dbReference type="InterPro" id="IPR008278">
    <property type="entry name" value="4-PPantetheinyl_Trfase_dom"/>
</dbReference>
<evidence type="ECO:0000256" key="4">
    <source>
        <dbReference type="ARBA" id="ARBA00022516"/>
    </source>
</evidence>
<accession>A0A2Z6TR27</accession>
<name>A0A2Z6TR27_9LACO</name>
<dbReference type="Proteomes" id="UP000257317">
    <property type="component" value="Unassembled WGS sequence"/>
</dbReference>
<comment type="catalytic activity">
    <reaction evidence="11">
        <text>apo-[ACP] + CoA = holo-[ACP] + adenosine 3',5'-bisphosphate + H(+)</text>
        <dbReference type="Rhea" id="RHEA:12068"/>
        <dbReference type="Rhea" id="RHEA-COMP:9685"/>
        <dbReference type="Rhea" id="RHEA-COMP:9690"/>
        <dbReference type="ChEBI" id="CHEBI:15378"/>
        <dbReference type="ChEBI" id="CHEBI:29999"/>
        <dbReference type="ChEBI" id="CHEBI:57287"/>
        <dbReference type="ChEBI" id="CHEBI:58343"/>
        <dbReference type="ChEBI" id="CHEBI:64479"/>
        <dbReference type="EC" id="2.7.8.7"/>
    </reaction>
</comment>